<dbReference type="WBParaSite" id="maker-uti_cns_0003661-snap-gene-0.5-mRNA-1">
    <property type="protein sequence ID" value="maker-uti_cns_0003661-snap-gene-0.5-mRNA-1"/>
    <property type="gene ID" value="maker-uti_cns_0003661-snap-gene-0.5"/>
</dbReference>
<dbReference type="Gene3D" id="2.30.29.30">
    <property type="entry name" value="Pleckstrin-homology domain (PH domain)/Phosphotyrosine-binding domain (PTB)"/>
    <property type="match status" value="1"/>
</dbReference>
<feature type="domain" description="FYVE-type" evidence="7">
    <location>
        <begin position="152"/>
        <end position="205"/>
    </location>
</feature>
<dbReference type="InterPro" id="IPR011011">
    <property type="entry name" value="Znf_FYVE_PHD"/>
</dbReference>
<dbReference type="InterPro" id="IPR013083">
    <property type="entry name" value="Znf_RING/FYVE/PHD"/>
</dbReference>
<evidence type="ECO:0000256" key="2">
    <source>
        <dbReference type="ARBA" id="ARBA00022771"/>
    </source>
</evidence>
<dbReference type="InterPro" id="IPR017455">
    <property type="entry name" value="Znf_FYVE-rel"/>
</dbReference>
<dbReference type="Pfam" id="PF00169">
    <property type="entry name" value="PH"/>
    <property type="match status" value="1"/>
</dbReference>
<evidence type="ECO:0000256" key="1">
    <source>
        <dbReference type="ARBA" id="ARBA00022723"/>
    </source>
</evidence>
<dbReference type="GO" id="GO:0008270">
    <property type="term" value="F:zinc ion binding"/>
    <property type="evidence" value="ECO:0007669"/>
    <property type="project" value="UniProtKB-KW"/>
</dbReference>
<evidence type="ECO:0000256" key="3">
    <source>
        <dbReference type="ARBA" id="ARBA00022833"/>
    </source>
</evidence>
<feature type="compositionally biased region" description="Polar residues" evidence="5">
    <location>
        <begin position="221"/>
        <end position="246"/>
    </location>
</feature>
<evidence type="ECO:0000256" key="4">
    <source>
        <dbReference type="PROSITE-ProRule" id="PRU00091"/>
    </source>
</evidence>
<dbReference type="SUPFAM" id="SSF50729">
    <property type="entry name" value="PH domain-like"/>
    <property type="match status" value="1"/>
</dbReference>
<keyword evidence="1" id="KW-0479">Metal-binding</keyword>
<dbReference type="SMART" id="SM00233">
    <property type="entry name" value="PH"/>
    <property type="match status" value="1"/>
</dbReference>
<dbReference type="PROSITE" id="PS50178">
    <property type="entry name" value="ZF_FYVE"/>
    <property type="match status" value="1"/>
</dbReference>
<dbReference type="Proteomes" id="UP000095280">
    <property type="component" value="Unplaced"/>
</dbReference>
<evidence type="ECO:0000313" key="9">
    <source>
        <dbReference type="WBParaSite" id="maker-uti_cns_0003661-snap-gene-0.5-mRNA-1"/>
    </source>
</evidence>
<dbReference type="GO" id="GO:0008333">
    <property type="term" value="P:endosome to lysosome transport"/>
    <property type="evidence" value="ECO:0007669"/>
    <property type="project" value="TreeGrafter"/>
</dbReference>
<dbReference type="SUPFAM" id="SSF57903">
    <property type="entry name" value="FYVE/PHD zinc finger"/>
    <property type="match status" value="1"/>
</dbReference>
<dbReference type="AlphaFoldDB" id="A0A1I8GYU7"/>
<sequence length="269" mass="30074">MRFSSGCRNSIPLHRRGRVLLAEGVLVKMRGNRPKRRHFFLFNDLLVYGSPGKGDGAKRLSKQRVLELKCLAANKLESDPNCFEIISKKKSFTVRTNTEQEAAKWIDSIKRCVARCSGGTVVPAANSTQLPRGTLEHDLIPMWVPDGLHAACMSCQQKFSLVNRRHHCRRCGNLICASCSNERTVLPAQGNKPRRICRTCHLLMKAGSGSGPLQAVSTAELNHPVDSSPSCQGNRQDQSSSESGSDIFSLEEHQETRRDLTNWRRHDQQ</sequence>
<dbReference type="PANTHER" id="PTHR46280">
    <property type="entry name" value="PLECKSTRIN HOMOLOGY DOMAIN-CONTAINING FAMILY F MEMBER 2-RELATED"/>
    <property type="match status" value="1"/>
</dbReference>
<dbReference type="InterPro" id="IPR001849">
    <property type="entry name" value="PH_domain"/>
</dbReference>
<protein>
    <submittedName>
        <fullName evidence="9">FYVE-type domain-containing protein</fullName>
    </submittedName>
</protein>
<dbReference type="Gene3D" id="3.30.40.10">
    <property type="entry name" value="Zinc/RING finger domain, C3HC4 (zinc finger)"/>
    <property type="match status" value="1"/>
</dbReference>
<keyword evidence="2 4" id="KW-0863">Zinc-finger</keyword>
<evidence type="ECO:0000313" key="8">
    <source>
        <dbReference type="Proteomes" id="UP000095280"/>
    </source>
</evidence>
<keyword evidence="3" id="KW-0862">Zinc</keyword>
<accession>A0A1I8GYU7</accession>
<feature type="region of interest" description="Disordered" evidence="5">
    <location>
        <begin position="221"/>
        <end position="269"/>
    </location>
</feature>
<dbReference type="InterPro" id="IPR011993">
    <property type="entry name" value="PH-like_dom_sf"/>
</dbReference>
<dbReference type="SMART" id="SM00064">
    <property type="entry name" value="FYVE"/>
    <property type="match status" value="1"/>
</dbReference>
<dbReference type="GO" id="GO:0007032">
    <property type="term" value="P:endosome organization"/>
    <property type="evidence" value="ECO:0007669"/>
    <property type="project" value="TreeGrafter"/>
</dbReference>
<feature type="domain" description="PH" evidence="6">
    <location>
        <begin position="19"/>
        <end position="114"/>
    </location>
</feature>
<dbReference type="Pfam" id="PF01363">
    <property type="entry name" value="FYVE"/>
    <property type="match status" value="1"/>
</dbReference>
<feature type="compositionally biased region" description="Basic and acidic residues" evidence="5">
    <location>
        <begin position="250"/>
        <end position="269"/>
    </location>
</feature>
<dbReference type="PROSITE" id="PS50003">
    <property type="entry name" value="PH_DOMAIN"/>
    <property type="match status" value="1"/>
</dbReference>
<dbReference type="PANTHER" id="PTHR46280:SF3">
    <property type="entry name" value="PLECKSTRIN HOMOLOGY DOMAIN-CONTAINING FAMILY F MEMBER 1 HOMOLOG"/>
    <property type="match status" value="1"/>
</dbReference>
<name>A0A1I8GYU7_9PLAT</name>
<reference evidence="9" key="1">
    <citation type="submission" date="2016-11" db="UniProtKB">
        <authorList>
            <consortium name="WormBaseParasite"/>
        </authorList>
    </citation>
    <scope>IDENTIFICATION</scope>
</reference>
<keyword evidence="8" id="KW-1185">Reference proteome</keyword>
<dbReference type="InterPro" id="IPR000306">
    <property type="entry name" value="Znf_FYVE"/>
</dbReference>
<evidence type="ECO:0000256" key="5">
    <source>
        <dbReference type="SAM" id="MobiDB-lite"/>
    </source>
</evidence>
<dbReference type="GO" id="GO:0035091">
    <property type="term" value="F:phosphatidylinositol binding"/>
    <property type="evidence" value="ECO:0007669"/>
    <property type="project" value="TreeGrafter"/>
</dbReference>
<evidence type="ECO:0000259" key="6">
    <source>
        <dbReference type="PROSITE" id="PS50003"/>
    </source>
</evidence>
<dbReference type="GO" id="GO:0005769">
    <property type="term" value="C:early endosome"/>
    <property type="evidence" value="ECO:0007669"/>
    <property type="project" value="TreeGrafter"/>
</dbReference>
<dbReference type="InterPro" id="IPR051765">
    <property type="entry name" value="PH_domain-containing_F"/>
</dbReference>
<evidence type="ECO:0000259" key="7">
    <source>
        <dbReference type="PROSITE" id="PS50178"/>
    </source>
</evidence>
<organism evidence="8 9">
    <name type="scientific">Macrostomum lignano</name>
    <dbReference type="NCBI Taxonomy" id="282301"/>
    <lineage>
        <taxon>Eukaryota</taxon>
        <taxon>Metazoa</taxon>
        <taxon>Spiralia</taxon>
        <taxon>Lophotrochozoa</taxon>
        <taxon>Platyhelminthes</taxon>
        <taxon>Rhabditophora</taxon>
        <taxon>Macrostomorpha</taxon>
        <taxon>Macrostomida</taxon>
        <taxon>Macrostomidae</taxon>
        <taxon>Macrostomum</taxon>
    </lineage>
</organism>
<proteinExistence type="predicted"/>